<evidence type="ECO:0000313" key="2">
    <source>
        <dbReference type="EMBL" id="MBP2623254.1"/>
    </source>
</evidence>
<dbReference type="Pfam" id="PF01928">
    <property type="entry name" value="CYTH"/>
    <property type="match status" value="1"/>
</dbReference>
<dbReference type="InterPro" id="IPR033469">
    <property type="entry name" value="CYTH-like_dom_sf"/>
</dbReference>
<reference evidence="2 3" key="1">
    <citation type="submission" date="2018-02" db="EMBL/GenBank/DDBJ databases">
        <title>Draft genome sequence of Streptococcus oricebi CCUG 70868T type strain.</title>
        <authorList>
            <person name="Mendez V."/>
            <person name="Salva-Serra F."/>
            <person name="Jaen-Luchoro D."/>
            <person name="Gonzales-Siles L."/>
            <person name="Karlsson R."/>
            <person name="Engstrom-Jakobsson H."/>
            <person name="Busquets A."/>
            <person name="Gomila M."/>
            <person name="Pineiro-Iglesias B."/>
            <person name="Bennasar-Figueras A."/>
            <person name="Seeger M."/>
            <person name="Moore E."/>
        </authorList>
    </citation>
    <scope>NUCLEOTIDE SEQUENCE [LARGE SCALE GENOMIC DNA]</scope>
    <source>
        <strain evidence="2 3">CCUG 70868</strain>
    </source>
</reference>
<evidence type="ECO:0000259" key="1">
    <source>
        <dbReference type="PROSITE" id="PS51707"/>
    </source>
</evidence>
<gene>
    <name evidence="2" type="ORF">C4K46_04800</name>
</gene>
<comment type="caution">
    <text evidence="2">The sequence shown here is derived from an EMBL/GenBank/DDBJ whole genome shotgun (WGS) entry which is preliminary data.</text>
</comment>
<protein>
    <submittedName>
        <fullName evidence="2">Adenylate cyclase</fullName>
    </submittedName>
</protein>
<dbReference type="Gene3D" id="2.40.320.10">
    <property type="entry name" value="Hypothetical Protein Pfu-838710-001"/>
    <property type="match status" value="1"/>
</dbReference>
<keyword evidence="3" id="KW-1185">Reference proteome</keyword>
<accession>A0ABS5B5K0</accession>
<dbReference type="CDD" id="cd07762">
    <property type="entry name" value="CYTH-like_Pase_1"/>
    <property type="match status" value="1"/>
</dbReference>
<dbReference type="SUPFAM" id="SSF55154">
    <property type="entry name" value="CYTH-like phosphatases"/>
    <property type="match status" value="1"/>
</dbReference>
<name>A0ABS5B5K0_9STRE</name>
<sequence>MNHLEIEFKTGLTQQEFQSLLAYFGNLPALEQTNYYIDSSDFLLASKRLALRIRTFRQAGELTLKIPQKVGSMEYNQELTSGQVQELLTSFSLPSGTIRDLLLERQIPLDQLGILGHLKTWRREKADKIGLLALDQNEYFDIRDYELEVEVTDASKGKEDFLKFLQDQGITYKHLKSKIARFSQKLVKS</sequence>
<dbReference type="EMBL" id="PRDG01000002">
    <property type="protein sequence ID" value="MBP2623254.1"/>
    <property type="molecule type" value="Genomic_DNA"/>
</dbReference>
<dbReference type="PIRSF" id="PIRSF012526">
    <property type="entry name" value="CYTH_UCP012526"/>
    <property type="match status" value="1"/>
</dbReference>
<dbReference type="RefSeq" id="WP_209627733.1">
    <property type="nucleotide sequence ID" value="NZ_PRDG01000002.1"/>
</dbReference>
<evidence type="ECO:0000313" key="3">
    <source>
        <dbReference type="Proteomes" id="UP001519296"/>
    </source>
</evidence>
<dbReference type="SMART" id="SM01118">
    <property type="entry name" value="CYTH"/>
    <property type="match status" value="1"/>
</dbReference>
<dbReference type="PROSITE" id="PS51707">
    <property type="entry name" value="CYTH"/>
    <property type="match status" value="1"/>
</dbReference>
<proteinExistence type="predicted"/>
<feature type="domain" description="CYTH" evidence="1">
    <location>
        <begin position="3"/>
        <end position="189"/>
    </location>
</feature>
<dbReference type="InterPro" id="IPR009195">
    <property type="entry name" value="Uncharacterised_YjbK"/>
</dbReference>
<dbReference type="InterPro" id="IPR023577">
    <property type="entry name" value="CYTH_domain"/>
</dbReference>
<dbReference type="Proteomes" id="UP001519296">
    <property type="component" value="Unassembled WGS sequence"/>
</dbReference>
<organism evidence="2 3">
    <name type="scientific">Streptococcus oricebi</name>
    <dbReference type="NCBI Taxonomy" id="1547447"/>
    <lineage>
        <taxon>Bacteria</taxon>
        <taxon>Bacillati</taxon>
        <taxon>Bacillota</taxon>
        <taxon>Bacilli</taxon>
        <taxon>Lactobacillales</taxon>
        <taxon>Streptococcaceae</taxon>
        <taxon>Streptococcus</taxon>
    </lineage>
</organism>